<accession>A0AB74D249</accession>
<feature type="non-terminal residue" evidence="5">
    <location>
        <position position="1"/>
    </location>
</feature>
<dbReference type="Pfam" id="PF04717">
    <property type="entry name" value="Phage_base_V"/>
    <property type="match status" value="1"/>
</dbReference>
<proteinExistence type="inferred from homology"/>
<feature type="domain" description="Gp5/Type VI secretion system Vgr protein OB-fold" evidence="2">
    <location>
        <begin position="76"/>
        <end position="141"/>
    </location>
</feature>
<dbReference type="InterPro" id="IPR018769">
    <property type="entry name" value="VgrG2_DUF2345"/>
</dbReference>
<dbReference type="EMBL" id="QTNY01000054">
    <property type="protein sequence ID" value="RQP68214.1"/>
    <property type="molecule type" value="Genomic_DNA"/>
</dbReference>
<evidence type="ECO:0000259" key="3">
    <source>
        <dbReference type="Pfam" id="PF10106"/>
    </source>
</evidence>
<dbReference type="RefSeq" id="WP_148092604.1">
    <property type="nucleotide sequence ID" value="NZ_QTNY01000054.1"/>
</dbReference>
<protein>
    <submittedName>
        <fullName evidence="5">Type VI secretion system tip protein VgrG</fullName>
    </submittedName>
</protein>
<reference evidence="5 6" key="1">
    <citation type="submission" date="2018-08" db="EMBL/GenBank/DDBJ databases">
        <title>Comparative analysis of Burkholderia isolates from Puerto Rico.</title>
        <authorList>
            <person name="Hall C."/>
            <person name="Sahl J."/>
            <person name="Wagner D."/>
        </authorList>
    </citation>
    <scope>NUCLEOTIDE SEQUENCE [LARGE SCALE GENOMIC DNA]</scope>
    <source>
        <strain evidence="5 6">Bp8964</strain>
    </source>
</reference>
<dbReference type="AlphaFoldDB" id="A0AB74D249"/>
<gene>
    <name evidence="5" type="ORF">DF015_34220</name>
</gene>
<dbReference type="SUPFAM" id="SSF69255">
    <property type="entry name" value="gp5 N-terminal domain-like"/>
    <property type="match status" value="1"/>
</dbReference>
<evidence type="ECO:0000313" key="6">
    <source>
        <dbReference type="Proteomes" id="UP000273734"/>
    </source>
</evidence>
<dbReference type="InterPro" id="IPR006531">
    <property type="entry name" value="Gp5/Vgr_OB"/>
</dbReference>
<feature type="non-terminal residue" evidence="5">
    <location>
        <position position="368"/>
    </location>
</feature>
<dbReference type="InterPro" id="IPR006533">
    <property type="entry name" value="T6SS_Vgr_RhsGE"/>
</dbReference>
<dbReference type="Gene3D" id="2.40.50.230">
    <property type="entry name" value="Gp5 N-terminal domain"/>
    <property type="match status" value="1"/>
</dbReference>
<sequence length="368" mass="39476">PQQSANRDYVVVSCALDIEEIGDRTGTGQTYRAEAQFELLPANEPFRLARSVGKPVLSGPEKAVVVGPAGQEIWTDQYGRVKVQFEWDRQGRHDEHSGIWLRVLSPWQGVDMGATFIPRIGHEVAVMHYHGDPDLPVIVGSAVNALHQPALDLPDNHAVTVLRGREFQGTASGHLAIDDTQGQIQTQLASDAGVSQLSLGNLRRIVRKKGRADARGKGFELRTDFWGVMRALRGLFVTTDGRAGGSGHAKDARDAVSRLTQACELQESLSGLAQRHEAQQRDADQSDVAKAIKARNDAIRGKPSGGEQDFPELAEADLVLSSAAGISLAAERSAHIASNEDVAVTSGRHVGLAVGRSLFASVANALSL</sequence>
<evidence type="ECO:0000313" key="5">
    <source>
        <dbReference type="EMBL" id="RQP68214.1"/>
    </source>
</evidence>
<comment type="caution">
    <text evidence="5">The sequence shown here is derived from an EMBL/GenBank/DDBJ whole genome shotgun (WGS) entry which is preliminary data.</text>
</comment>
<dbReference type="Proteomes" id="UP000273734">
    <property type="component" value="Unassembled WGS sequence"/>
</dbReference>
<dbReference type="InterPro" id="IPR028244">
    <property type="entry name" value="T6SS_Rhs_Vgr_dom"/>
</dbReference>
<organism evidence="5 6">
    <name type="scientific">Burkholderia ubonensis</name>
    <dbReference type="NCBI Taxonomy" id="101571"/>
    <lineage>
        <taxon>Bacteria</taxon>
        <taxon>Pseudomonadati</taxon>
        <taxon>Pseudomonadota</taxon>
        <taxon>Betaproteobacteria</taxon>
        <taxon>Burkholderiales</taxon>
        <taxon>Burkholderiaceae</taxon>
        <taxon>Burkholderia</taxon>
        <taxon>Burkholderia cepacia complex</taxon>
    </lineage>
</organism>
<comment type="similarity">
    <text evidence="1">Belongs to the VgrG protein family.</text>
</comment>
<evidence type="ECO:0000259" key="4">
    <source>
        <dbReference type="Pfam" id="PF13296"/>
    </source>
</evidence>
<evidence type="ECO:0000256" key="1">
    <source>
        <dbReference type="ARBA" id="ARBA00005558"/>
    </source>
</evidence>
<dbReference type="NCBIfam" id="TIGR01646">
    <property type="entry name" value="vgr_GE"/>
    <property type="match status" value="1"/>
</dbReference>
<dbReference type="Pfam" id="PF13296">
    <property type="entry name" value="T6SS_Vgr"/>
    <property type="match status" value="1"/>
</dbReference>
<dbReference type="InterPro" id="IPR017847">
    <property type="entry name" value="T6SS_RhsGE_Vgr_subset"/>
</dbReference>
<feature type="domain" description="Putative type VI secretion system Rhs element associated Vgr" evidence="4">
    <location>
        <begin position="165"/>
        <end position="273"/>
    </location>
</feature>
<dbReference type="NCBIfam" id="TIGR03361">
    <property type="entry name" value="VI_Rhs_Vgr"/>
    <property type="match status" value="1"/>
</dbReference>
<evidence type="ECO:0000259" key="2">
    <source>
        <dbReference type="Pfam" id="PF04717"/>
    </source>
</evidence>
<dbReference type="InterPro" id="IPR037026">
    <property type="entry name" value="Vgr_OB-fold_dom_sf"/>
</dbReference>
<dbReference type="Pfam" id="PF10106">
    <property type="entry name" value="DUF2345"/>
    <property type="match status" value="1"/>
</dbReference>
<name>A0AB74D249_9BURK</name>
<feature type="domain" description="DUF2345" evidence="3">
    <location>
        <begin position="306"/>
        <end position="368"/>
    </location>
</feature>